<comment type="caution">
    <text evidence="7">The sequence shown here is derived from an EMBL/GenBank/DDBJ whole genome shotgun (WGS) entry which is preliminary data.</text>
</comment>
<name>A0ABQ0WW36_9LACO</name>
<gene>
    <name evidence="7" type="primary">ldhD_2</name>
    <name evidence="7" type="ORF">LZY01_10440</name>
</gene>
<evidence type="ECO:0000256" key="3">
    <source>
        <dbReference type="ARBA" id="ARBA00023027"/>
    </source>
</evidence>
<protein>
    <submittedName>
        <fullName evidence="7">Lactate dehydrogenase</fullName>
    </submittedName>
</protein>
<accession>A0ABQ0WW36</accession>
<dbReference type="PANTHER" id="PTHR43026">
    <property type="entry name" value="2-HYDROXYACID DEHYDROGENASE HOMOLOG 1-RELATED"/>
    <property type="match status" value="1"/>
</dbReference>
<dbReference type="Pfam" id="PF02826">
    <property type="entry name" value="2-Hacid_dh_C"/>
    <property type="match status" value="1"/>
</dbReference>
<dbReference type="PROSITE" id="PS00670">
    <property type="entry name" value="D_2_HYDROXYACID_DH_2"/>
    <property type="match status" value="1"/>
</dbReference>
<evidence type="ECO:0000256" key="4">
    <source>
        <dbReference type="RuleBase" id="RU003719"/>
    </source>
</evidence>
<keyword evidence="8" id="KW-1185">Reference proteome</keyword>
<dbReference type="PROSITE" id="PS00671">
    <property type="entry name" value="D_2_HYDROXYACID_DH_3"/>
    <property type="match status" value="1"/>
</dbReference>
<dbReference type="Proteomes" id="UP000321794">
    <property type="component" value="Unassembled WGS sequence"/>
</dbReference>
<dbReference type="Gene3D" id="3.40.50.720">
    <property type="entry name" value="NAD(P)-binding Rossmann-like Domain"/>
    <property type="match status" value="2"/>
</dbReference>
<dbReference type="RefSeq" id="WP_083485353.1">
    <property type="nucleotide sequence ID" value="NZ_BJZK01000008.1"/>
</dbReference>
<dbReference type="InterPro" id="IPR058205">
    <property type="entry name" value="D-LDH-like"/>
</dbReference>
<dbReference type="SUPFAM" id="SSF51735">
    <property type="entry name" value="NAD(P)-binding Rossmann-fold domains"/>
    <property type="match status" value="1"/>
</dbReference>
<dbReference type="SUPFAM" id="SSF52283">
    <property type="entry name" value="Formate/glycerate dehydrogenase catalytic domain-like"/>
    <property type="match status" value="1"/>
</dbReference>
<dbReference type="PROSITE" id="PS00065">
    <property type="entry name" value="D_2_HYDROXYACID_DH_1"/>
    <property type="match status" value="1"/>
</dbReference>
<evidence type="ECO:0000256" key="1">
    <source>
        <dbReference type="ARBA" id="ARBA00005854"/>
    </source>
</evidence>
<evidence type="ECO:0000256" key="2">
    <source>
        <dbReference type="ARBA" id="ARBA00023002"/>
    </source>
</evidence>
<organism evidence="7 8">
    <name type="scientific">Levilactobacillus zymae</name>
    <dbReference type="NCBI Taxonomy" id="267363"/>
    <lineage>
        <taxon>Bacteria</taxon>
        <taxon>Bacillati</taxon>
        <taxon>Bacillota</taxon>
        <taxon>Bacilli</taxon>
        <taxon>Lactobacillales</taxon>
        <taxon>Lactobacillaceae</taxon>
        <taxon>Levilactobacillus</taxon>
    </lineage>
</organism>
<sequence>MADINEDLIREVVKQVLAESKSQVDSPSKKFNSNGKKRIFAFSIRKDEEPYVKEWAKAHPHIEVGYTDELLSPETAKYAKGADGVVVYQQLSYTADTLQALADQGITKMSLRNVGVDNIDLAKAKELGFEITNVPVYSPNAIAEHAAIQTARILRQTKVLDAKIESGDLRWAPTIGREVRDQTVGVIGTGHIGRVFMQIMEGFGAKVIAFDPFKNPELEKQGYYVDSLDDLYAQADVISLHVPATKENTHMINRNTIAKMKDDVVLVNCSRGALVDTDAVIAALDSGKVFGFVMDTYEDEVGIFNDDWQHKAFPDERLANLIHRSNVLVTPHTAFYTTHAVRNMVLKAFDNNCELINGKPADTPVDISQA</sequence>
<dbReference type="InterPro" id="IPR029753">
    <property type="entry name" value="D-isomer_DH_CS"/>
</dbReference>
<dbReference type="InterPro" id="IPR029752">
    <property type="entry name" value="D-isomer_DH_CS1"/>
</dbReference>
<dbReference type="EMBL" id="BJZK01000008">
    <property type="protein sequence ID" value="GEO71876.1"/>
    <property type="molecule type" value="Genomic_DNA"/>
</dbReference>
<keyword evidence="3" id="KW-0520">NAD</keyword>
<feature type="domain" description="D-isomer specific 2-hydroxyacid dehydrogenase catalytic" evidence="5">
    <location>
        <begin position="44"/>
        <end position="365"/>
    </location>
</feature>
<evidence type="ECO:0000313" key="8">
    <source>
        <dbReference type="Proteomes" id="UP000321794"/>
    </source>
</evidence>
<evidence type="ECO:0000259" key="5">
    <source>
        <dbReference type="Pfam" id="PF00389"/>
    </source>
</evidence>
<dbReference type="InterPro" id="IPR036291">
    <property type="entry name" value="NAD(P)-bd_dom_sf"/>
</dbReference>
<reference evidence="7 8" key="1">
    <citation type="submission" date="2019-07" db="EMBL/GenBank/DDBJ databases">
        <title>Whole genome shotgun sequence of Lactobacillus zymae NBRC 107157.</title>
        <authorList>
            <person name="Hosoyama A."/>
            <person name="Uohara A."/>
            <person name="Ohji S."/>
            <person name="Ichikawa N."/>
        </authorList>
    </citation>
    <scope>NUCLEOTIDE SEQUENCE [LARGE SCALE GENOMIC DNA]</scope>
    <source>
        <strain evidence="7 8">NBRC 107157</strain>
    </source>
</reference>
<dbReference type="Pfam" id="PF00389">
    <property type="entry name" value="2-Hacid_dh"/>
    <property type="match status" value="1"/>
</dbReference>
<dbReference type="CDD" id="cd12186">
    <property type="entry name" value="LDH"/>
    <property type="match status" value="1"/>
</dbReference>
<keyword evidence="2 4" id="KW-0560">Oxidoreductase</keyword>
<dbReference type="PANTHER" id="PTHR43026:SF1">
    <property type="entry name" value="2-HYDROXYACID DEHYDROGENASE HOMOLOG 1-RELATED"/>
    <property type="match status" value="1"/>
</dbReference>
<dbReference type="InterPro" id="IPR006140">
    <property type="entry name" value="D-isomer_DH_NAD-bd"/>
</dbReference>
<comment type="similarity">
    <text evidence="1 4">Belongs to the D-isomer specific 2-hydroxyacid dehydrogenase family.</text>
</comment>
<evidence type="ECO:0000313" key="7">
    <source>
        <dbReference type="EMBL" id="GEO71876.1"/>
    </source>
</evidence>
<evidence type="ECO:0000259" key="6">
    <source>
        <dbReference type="Pfam" id="PF02826"/>
    </source>
</evidence>
<feature type="domain" description="D-isomer specific 2-hydroxyacid dehydrogenase NAD-binding" evidence="6">
    <location>
        <begin position="153"/>
        <end position="334"/>
    </location>
</feature>
<dbReference type="InterPro" id="IPR006139">
    <property type="entry name" value="D-isomer_2_OHA_DH_cat_dom"/>
</dbReference>
<proteinExistence type="inferred from homology"/>